<organism evidence="2 3">
    <name type="scientific">Fodinibius sediminis</name>
    <dbReference type="NCBI Taxonomy" id="1214077"/>
    <lineage>
        <taxon>Bacteria</taxon>
        <taxon>Pseudomonadati</taxon>
        <taxon>Balneolota</taxon>
        <taxon>Balneolia</taxon>
        <taxon>Balneolales</taxon>
        <taxon>Balneolaceae</taxon>
        <taxon>Fodinibius</taxon>
    </lineage>
</organism>
<dbReference type="Proteomes" id="UP000317593">
    <property type="component" value="Unassembled WGS sequence"/>
</dbReference>
<evidence type="ECO:0000313" key="3">
    <source>
        <dbReference type="Proteomes" id="UP000317593"/>
    </source>
</evidence>
<name>A0A521ERM7_9BACT</name>
<dbReference type="EMBL" id="FXTH01000018">
    <property type="protein sequence ID" value="SMO86565.1"/>
    <property type="molecule type" value="Genomic_DNA"/>
</dbReference>
<protein>
    <submittedName>
        <fullName evidence="2">Uncharacterized protein</fullName>
    </submittedName>
</protein>
<evidence type="ECO:0000313" key="2">
    <source>
        <dbReference type="EMBL" id="SMO86565.1"/>
    </source>
</evidence>
<dbReference type="AlphaFoldDB" id="A0A521ERM7"/>
<dbReference type="RefSeq" id="WP_142715711.1">
    <property type="nucleotide sequence ID" value="NZ_FXTH01000018.1"/>
</dbReference>
<feature type="transmembrane region" description="Helical" evidence="1">
    <location>
        <begin position="31"/>
        <end position="55"/>
    </location>
</feature>
<accession>A0A521ERM7</accession>
<proteinExistence type="predicted"/>
<keyword evidence="1" id="KW-0812">Transmembrane</keyword>
<dbReference type="OrthoDB" id="678322at2"/>
<gene>
    <name evidence="2" type="ORF">SAMN06265218_11857</name>
</gene>
<reference evidence="2 3" key="1">
    <citation type="submission" date="2017-05" db="EMBL/GenBank/DDBJ databases">
        <authorList>
            <person name="Varghese N."/>
            <person name="Submissions S."/>
        </authorList>
    </citation>
    <scope>NUCLEOTIDE SEQUENCE [LARGE SCALE GENOMIC DNA]</scope>
    <source>
        <strain evidence="2 3">DSM 21194</strain>
    </source>
</reference>
<sequence>MLSLFLTFIQQISEFSTSSEGREYAPPDGPLYYLVLIGSSIIVLGVVFFTIKWFIWPGEQSEDHIKRTILKDES</sequence>
<keyword evidence="1" id="KW-1133">Transmembrane helix</keyword>
<keyword evidence="3" id="KW-1185">Reference proteome</keyword>
<evidence type="ECO:0000256" key="1">
    <source>
        <dbReference type="SAM" id="Phobius"/>
    </source>
</evidence>
<keyword evidence="1" id="KW-0472">Membrane</keyword>